<keyword evidence="1" id="KW-1133">Transmembrane helix</keyword>
<reference evidence="2 3" key="1">
    <citation type="journal article" date="2019" name="ACS Chem. Biol.">
        <title>Identification and Mobilization of a Cryptic Antibiotic Biosynthesis Gene Locus from a Human-Pathogenic Nocardia Isolate.</title>
        <authorList>
            <person name="Herisse M."/>
            <person name="Ishida K."/>
            <person name="Porter J.L."/>
            <person name="Howden B."/>
            <person name="Hertweck C."/>
            <person name="Stinear T.P."/>
            <person name="Pidot S.J."/>
        </authorList>
    </citation>
    <scope>NUCLEOTIDE SEQUENCE [LARGE SCALE GENOMIC DNA]</scope>
    <source>
        <strain evidence="2 3">AUSMDU00024985</strain>
    </source>
</reference>
<feature type="transmembrane region" description="Helical" evidence="1">
    <location>
        <begin position="47"/>
        <end position="65"/>
    </location>
</feature>
<keyword evidence="1" id="KW-0812">Transmembrane</keyword>
<evidence type="ECO:0000313" key="2">
    <source>
        <dbReference type="EMBL" id="QIS01464.1"/>
    </source>
</evidence>
<accession>A0A6G9XKM9</accession>
<dbReference type="AlphaFoldDB" id="A0A6G9XKM9"/>
<dbReference type="RefSeq" id="WP_167460607.1">
    <property type="nucleotide sequence ID" value="NZ_CP046171.1"/>
</dbReference>
<organism evidence="2 3">
    <name type="scientific">Nocardia brasiliensis</name>
    <dbReference type="NCBI Taxonomy" id="37326"/>
    <lineage>
        <taxon>Bacteria</taxon>
        <taxon>Bacillati</taxon>
        <taxon>Actinomycetota</taxon>
        <taxon>Actinomycetes</taxon>
        <taxon>Mycobacteriales</taxon>
        <taxon>Nocardiaceae</taxon>
        <taxon>Nocardia</taxon>
    </lineage>
</organism>
<keyword evidence="1" id="KW-0472">Membrane</keyword>
<dbReference type="EMBL" id="CP046171">
    <property type="protein sequence ID" value="QIS01464.1"/>
    <property type="molecule type" value="Genomic_DNA"/>
</dbReference>
<dbReference type="Proteomes" id="UP000501705">
    <property type="component" value="Chromosome"/>
</dbReference>
<name>A0A6G9XKM9_NOCBR</name>
<gene>
    <name evidence="2" type="ORF">F5X71_03265</name>
</gene>
<evidence type="ECO:0000313" key="3">
    <source>
        <dbReference type="Proteomes" id="UP000501705"/>
    </source>
</evidence>
<sequence length="77" mass="8121">MAKNVWIGLQIVGMVVLIASAQAAIRLLVDHRKSQLWGLFDWVPGGWGGELAALLVLAAASAVLVGRAQGRAKVLDC</sequence>
<protein>
    <submittedName>
        <fullName evidence="2">Uncharacterized protein</fullName>
    </submittedName>
</protein>
<proteinExistence type="predicted"/>
<evidence type="ECO:0000256" key="1">
    <source>
        <dbReference type="SAM" id="Phobius"/>
    </source>
</evidence>